<keyword evidence="1" id="KW-0472">Membrane</keyword>
<sequence>MKKSFLQEIFDPANFKAQFTLLMVSFIPAHVVTTHNRSMISMDVIRLPQYPRALFYSTLIAFIVTELIFLAIKDSHKRYPIYENKQKHWMYRISVGVIIPLILAPFLADLYYWAVGKNMFVYADYFRDDYPVVIGFIFFGNALIEFLFWAQLVVRYDKADHQFPEVPEMYPIPEDAINIEEEREKTQKSKKKDCDFSDFKKDPRFSLIVLVGKRLIPFNRQGEIVDWPERSIKASIKKLPDTYCAISGSCIIFCGAVDKVWYDKGKKEFSIKLNCYKEIITVAHRGSEVFKTWCYNRGIEIFYDK</sequence>
<dbReference type="AlphaFoldDB" id="A0A4R6IQN3"/>
<feature type="transmembrane region" description="Helical" evidence="1">
    <location>
        <begin position="12"/>
        <end position="33"/>
    </location>
</feature>
<protein>
    <submittedName>
        <fullName evidence="2">Uncharacterized protein</fullName>
    </submittedName>
</protein>
<gene>
    <name evidence="2" type="ORF">CLV32_0800</name>
</gene>
<evidence type="ECO:0000313" key="2">
    <source>
        <dbReference type="EMBL" id="TDO24511.1"/>
    </source>
</evidence>
<organism evidence="2 3">
    <name type="scientific">Pedobacter duraquae</name>
    <dbReference type="NCBI Taxonomy" id="425511"/>
    <lineage>
        <taxon>Bacteria</taxon>
        <taxon>Pseudomonadati</taxon>
        <taxon>Bacteroidota</taxon>
        <taxon>Sphingobacteriia</taxon>
        <taxon>Sphingobacteriales</taxon>
        <taxon>Sphingobacteriaceae</taxon>
        <taxon>Pedobacter</taxon>
    </lineage>
</organism>
<reference evidence="2 3" key="1">
    <citation type="submission" date="2019-03" db="EMBL/GenBank/DDBJ databases">
        <title>Genomic Encyclopedia of Archaeal and Bacterial Type Strains, Phase II (KMG-II): from individual species to whole genera.</title>
        <authorList>
            <person name="Goeker M."/>
        </authorList>
    </citation>
    <scope>NUCLEOTIDE SEQUENCE [LARGE SCALE GENOMIC DNA]</scope>
    <source>
        <strain evidence="2 3">DSM 19034</strain>
    </source>
</reference>
<evidence type="ECO:0000313" key="3">
    <source>
        <dbReference type="Proteomes" id="UP000295499"/>
    </source>
</evidence>
<feature type="transmembrane region" description="Helical" evidence="1">
    <location>
        <begin position="53"/>
        <end position="72"/>
    </location>
</feature>
<accession>A0A4R6IQN3</accession>
<dbReference type="Proteomes" id="UP000295499">
    <property type="component" value="Unassembled WGS sequence"/>
</dbReference>
<name>A0A4R6IQN3_9SPHI</name>
<keyword evidence="1" id="KW-0812">Transmembrane</keyword>
<dbReference type="RefSeq" id="WP_133552560.1">
    <property type="nucleotide sequence ID" value="NZ_SNWM01000001.1"/>
</dbReference>
<dbReference type="EMBL" id="SNWM01000001">
    <property type="protein sequence ID" value="TDO24511.1"/>
    <property type="molecule type" value="Genomic_DNA"/>
</dbReference>
<feature type="transmembrane region" description="Helical" evidence="1">
    <location>
        <begin position="133"/>
        <end position="154"/>
    </location>
</feature>
<keyword evidence="1" id="KW-1133">Transmembrane helix</keyword>
<evidence type="ECO:0000256" key="1">
    <source>
        <dbReference type="SAM" id="Phobius"/>
    </source>
</evidence>
<feature type="transmembrane region" description="Helical" evidence="1">
    <location>
        <begin position="93"/>
        <end position="113"/>
    </location>
</feature>
<keyword evidence="3" id="KW-1185">Reference proteome</keyword>
<proteinExistence type="predicted"/>
<comment type="caution">
    <text evidence="2">The sequence shown here is derived from an EMBL/GenBank/DDBJ whole genome shotgun (WGS) entry which is preliminary data.</text>
</comment>